<dbReference type="AlphaFoldDB" id="A0A0B1SM90"/>
<proteinExistence type="predicted"/>
<accession>A0A0B1SM90</accession>
<dbReference type="EMBL" id="KN565796">
    <property type="protein sequence ID" value="KHJ85001.1"/>
    <property type="molecule type" value="Genomic_DNA"/>
</dbReference>
<evidence type="ECO:0000313" key="2">
    <source>
        <dbReference type="Proteomes" id="UP000053660"/>
    </source>
</evidence>
<gene>
    <name evidence="1" type="ORF">OESDEN_15278</name>
</gene>
<protein>
    <submittedName>
        <fullName evidence="1">Uncharacterized protein</fullName>
    </submittedName>
</protein>
<keyword evidence="2" id="KW-1185">Reference proteome</keyword>
<organism evidence="1 2">
    <name type="scientific">Oesophagostomum dentatum</name>
    <name type="common">Nodular worm</name>
    <dbReference type="NCBI Taxonomy" id="61180"/>
    <lineage>
        <taxon>Eukaryota</taxon>
        <taxon>Metazoa</taxon>
        <taxon>Ecdysozoa</taxon>
        <taxon>Nematoda</taxon>
        <taxon>Chromadorea</taxon>
        <taxon>Rhabditida</taxon>
        <taxon>Rhabditina</taxon>
        <taxon>Rhabditomorpha</taxon>
        <taxon>Strongyloidea</taxon>
        <taxon>Strongylidae</taxon>
        <taxon>Oesophagostomum</taxon>
    </lineage>
</organism>
<dbReference type="Proteomes" id="UP000053660">
    <property type="component" value="Unassembled WGS sequence"/>
</dbReference>
<name>A0A0B1SM90_OESDE</name>
<evidence type="ECO:0000313" key="1">
    <source>
        <dbReference type="EMBL" id="KHJ85001.1"/>
    </source>
</evidence>
<reference evidence="1 2" key="1">
    <citation type="submission" date="2014-03" db="EMBL/GenBank/DDBJ databases">
        <title>Draft genome of the hookworm Oesophagostomum dentatum.</title>
        <authorList>
            <person name="Mitreva M."/>
        </authorList>
    </citation>
    <scope>NUCLEOTIDE SEQUENCE [LARGE SCALE GENOMIC DNA]</scope>
    <source>
        <strain evidence="1 2">OD-Hann</strain>
    </source>
</reference>
<sequence length="34" mass="3644">MPMSALSQPMFLGFSTLAGLDMGLKPWQSTSGKK</sequence>